<organism evidence="1 2">
    <name type="scientific">Sinomicrobium pectinilyticum</name>
    <dbReference type="NCBI Taxonomy" id="1084421"/>
    <lineage>
        <taxon>Bacteria</taxon>
        <taxon>Pseudomonadati</taxon>
        <taxon>Bacteroidota</taxon>
        <taxon>Flavobacteriia</taxon>
        <taxon>Flavobacteriales</taxon>
        <taxon>Flavobacteriaceae</taxon>
        <taxon>Sinomicrobium</taxon>
    </lineage>
</organism>
<proteinExistence type="predicted"/>
<accession>A0A3N0EL80</accession>
<protein>
    <submittedName>
        <fullName evidence="1">Uncharacterized protein</fullName>
    </submittedName>
</protein>
<keyword evidence="2" id="KW-1185">Reference proteome</keyword>
<evidence type="ECO:0000313" key="2">
    <source>
        <dbReference type="Proteomes" id="UP000267469"/>
    </source>
</evidence>
<dbReference type="AlphaFoldDB" id="A0A3N0EL80"/>
<comment type="caution">
    <text evidence="1">The sequence shown here is derived from an EMBL/GenBank/DDBJ whole genome shotgun (WGS) entry which is preliminary data.</text>
</comment>
<dbReference type="RefSeq" id="WP_123215630.1">
    <property type="nucleotide sequence ID" value="NZ_RJTM01000059.1"/>
</dbReference>
<gene>
    <name evidence="1" type="ORF">ED312_08785</name>
</gene>
<evidence type="ECO:0000313" key="1">
    <source>
        <dbReference type="EMBL" id="RNL88532.1"/>
    </source>
</evidence>
<dbReference type="Proteomes" id="UP000267469">
    <property type="component" value="Unassembled WGS sequence"/>
</dbReference>
<dbReference type="OrthoDB" id="1250928at2"/>
<reference evidence="1 2" key="1">
    <citation type="submission" date="2018-10" db="EMBL/GenBank/DDBJ databases">
        <title>Sinomicrobium pectinilyticum sp. nov., a pectinase-producing bacterium isolated from alkaline and saline soil, and emended description of the genus Sinomicrobium.</title>
        <authorList>
            <person name="Cheng B."/>
            <person name="Li C."/>
            <person name="Lai Q."/>
            <person name="Du M."/>
            <person name="Shao Z."/>
            <person name="Xu P."/>
            <person name="Yang C."/>
        </authorList>
    </citation>
    <scope>NUCLEOTIDE SEQUENCE [LARGE SCALE GENOMIC DNA]</scope>
    <source>
        <strain evidence="1 2">5DNS001</strain>
    </source>
</reference>
<dbReference type="EMBL" id="RJTM01000059">
    <property type="protein sequence ID" value="RNL88532.1"/>
    <property type="molecule type" value="Genomic_DNA"/>
</dbReference>
<sequence>MTEAIFGLIGVLVGSAISWFQTYWTNMQATKRNAKYLAIRVVCILDKFVEDCADVIGDDGLSFGQRTPEGYLEPQVKIPGAPIFPEDVDWKSIEHELMYKILSLPSDIEGADRIIKSAESIADPPDFEDLFNERKFWYSQWGVAAYKLSEELSIKYGIKKKSYNDWNPVEKLKMELDAVTKRRQKRIQKHIHFVKQIGLK</sequence>
<name>A0A3N0EL80_SINP1</name>